<dbReference type="Gene3D" id="3.40.50.150">
    <property type="entry name" value="Vaccinia Virus protein VP39"/>
    <property type="match status" value="1"/>
</dbReference>
<dbReference type="Proteomes" id="UP000193560">
    <property type="component" value="Unassembled WGS sequence"/>
</dbReference>
<evidence type="ECO:0000313" key="2">
    <source>
        <dbReference type="Proteomes" id="UP000193560"/>
    </source>
</evidence>
<proteinExistence type="predicted"/>
<protein>
    <submittedName>
        <fullName evidence="1">Uncharacterized protein</fullName>
    </submittedName>
</protein>
<dbReference type="Pfam" id="PF11312">
    <property type="entry name" value="Methyltransf_34"/>
    <property type="match status" value="1"/>
</dbReference>
<dbReference type="STRING" id="90262.A0A1X2I781"/>
<dbReference type="OrthoDB" id="6419443at2759"/>
<dbReference type="EMBL" id="MCGE01000023">
    <property type="protein sequence ID" value="ORZ10710.1"/>
    <property type="molecule type" value="Genomic_DNA"/>
</dbReference>
<keyword evidence="2" id="KW-1185">Reference proteome</keyword>
<reference evidence="1 2" key="1">
    <citation type="submission" date="2016-07" db="EMBL/GenBank/DDBJ databases">
        <title>Pervasive Adenine N6-methylation of Active Genes in Fungi.</title>
        <authorList>
            <consortium name="DOE Joint Genome Institute"/>
            <person name="Mondo S.J."/>
            <person name="Dannebaum R.O."/>
            <person name="Kuo R.C."/>
            <person name="Labutti K."/>
            <person name="Haridas S."/>
            <person name="Kuo A."/>
            <person name="Salamov A."/>
            <person name="Ahrendt S.R."/>
            <person name="Lipzen A."/>
            <person name="Sullivan W."/>
            <person name="Andreopoulos W.B."/>
            <person name="Clum A."/>
            <person name="Lindquist E."/>
            <person name="Daum C."/>
            <person name="Ramamoorthy G.K."/>
            <person name="Gryganskyi A."/>
            <person name="Culley D."/>
            <person name="Magnuson J.K."/>
            <person name="James T.Y."/>
            <person name="O'Malley M.A."/>
            <person name="Stajich J.E."/>
            <person name="Spatafora J.W."/>
            <person name="Visel A."/>
            <person name="Grigoriev I.V."/>
        </authorList>
    </citation>
    <scope>NUCLEOTIDE SEQUENCE [LARGE SCALE GENOMIC DNA]</scope>
    <source>
        <strain evidence="1 2">NRRL 1336</strain>
    </source>
</reference>
<evidence type="ECO:0000313" key="1">
    <source>
        <dbReference type="EMBL" id="ORZ10710.1"/>
    </source>
</evidence>
<gene>
    <name evidence="1" type="ORF">BCR42DRAFT_494277</name>
</gene>
<name>A0A1X2I781_9FUNG</name>
<sequence>MDQQLKDLPLKKDKQSVTSKPSYDKAALLERWRILGKDAEQSILSAIRRSCFDTFARKDFGSTLQMIKHSFVDRDYEGIFTDANNLDVYSAAYVPGRAVCYYEIFCMPPLLKLLTKRTKIYAVGSGSGSELVSIAAAMTRVPGERQRIQLLMQDIGEWKGVLDKFEQYTARAWNISPEQLTCRYEQGDVLDPNGMTSQNIASADLITFMFVMNELFVKKAQAMALIQNLVTFMKKGAYLLVVESAGSFSHLQVGNKTYMVYTLLDAIPDFECVISEDSRWYRCSDQVKYPLAVANMRYFIRLYRKK</sequence>
<accession>A0A1X2I781</accession>
<comment type="caution">
    <text evidence="1">The sequence shown here is derived from an EMBL/GenBank/DDBJ whole genome shotgun (WGS) entry which is preliminary data.</text>
</comment>
<organism evidence="1 2">
    <name type="scientific">Absidia repens</name>
    <dbReference type="NCBI Taxonomy" id="90262"/>
    <lineage>
        <taxon>Eukaryota</taxon>
        <taxon>Fungi</taxon>
        <taxon>Fungi incertae sedis</taxon>
        <taxon>Mucoromycota</taxon>
        <taxon>Mucoromycotina</taxon>
        <taxon>Mucoromycetes</taxon>
        <taxon>Mucorales</taxon>
        <taxon>Cunninghamellaceae</taxon>
        <taxon>Absidia</taxon>
    </lineage>
</organism>
<dbReference type="InterPro" id="IPR021463">
    <property type="entry name" value="Methyltransf_34"/>
</dbReference>
<dbReference type="InterPro" id="IPR029063">
    <property type="entry name" value="SAM-dependent_MTases_sf"/>
</dbReference>
<dbReference type="AlphaFoldDB" id="A0A1X2I781"/>